<dbReference type="AlphaFoldDB" id="A0A9N9NKN1"/>
<evidence type="ECO:0000313" key="2">
    <source>
        <dbReference type="Proteomes" id="UP000789508"/>
    </source>
</evidence>
<reference evidence="1" key="1">
    <citation type="submission" date="2021-06" db="EMBL/GenBank/DDBJ databases">
        <authorList>
            <person name="Kallberg Y."/>
            <person name="Tangrot J."/>
            <person name="Rosling A."/>
        </authorList>
    </citation>
    <scope>NUCLEOTIDE SEQUENCE</scope>
    <source>
        <strain evidence="1">FL130A</strain>
    </source>
</reference>
<organism evidence="1 2">
    <name type="scientific">Ambispora leptoticha</name>
    <dbReference type="NCBI Taxonomy" id="144679"/>
    <lineage>
        <taxon>Eukaryota</taxon>
        <taxon>Fungi</taxon>
        <taxon>Fungi incertae sedis</taxon>
        <taxon>Mucoromycota</taxon>
        <taxon>Glomeromycotina</taxon>
        <taxon>Glomeromycetes</taxon>
        <taxon>Archaeosporales</taxon>
        <taxon>Ambisporaceae</taxon>
        <taxon>Ambispora</taxon>
    </lineage>
</organism>
<name>A0A9N9NKN1_9GLOM</name>
<dbReference type="EMBL" id="CAJVPS010034755">
    <property type="protein sequence ID" value="CAG8740039.1"/>
    <property type="molecule type" value="Genomic_DNA"/>
</dbReference>
<accession>A0A9N9NKN1</accession>
<evidence type="ECO:0000313" key="1">
    <source>
        <dbReference type="EMBL" id="CAG8740039.1"/>
    </source>
</evidence>
<keyword evidence="2" id="KW-1185">Reference proteome</keyword>
<comment type="caution">
    <text evidence="1">The sequence shown here is derived from an EMBL/GenBank/DDBJ whole genome shotgun (WGS) entry which is preliminary data.</text>
</comment>
<sequence length="61" mass="6982">KKPSAYNSIEFTLHKSIPYLQQTTVNKLFLANRPPFGNYQVGDKLAIDVDRTSLRFPNAEQ</sequence>
<feature type="non-terminal residue" evidence="1">
    <location>
        <position position="61"/>
    </location>
</feature>
<proteinExistence type="predicted"/>
<gene>
    <name evidence="1" type="ORF">ALEPTO_LOCUS12929</name>
</gene>
<protein>
    <submittedName>
        <fullName evidence="1">14482_t:CDS:1</fullName>
    </submittedName>
</protein>
<feature type="non-terminal residue" evidence="1">
    <location>
        <position position="1"/>
    </location>
</feature>
<dbReference type="Proteomes" id="UP000789508">
    <property type="component" value="Unassembled WGS sequence"/>
</dbReference>